<keyword evidence="2" id="KW-1185">Reference proteome</keyword>
<dbReference type="EMBL" id="CP002048">
    <property type="protein sequence ID" value="ADI01164.1"/>
    <property type="molecule type" value="Genomic_DNA"/>
</dbReference>
<gene>
    <name evidence="1" type="ordered locus">Slip_0380</name>
</gene>
<organism evidence="1 2">
    <name type="scientific">Syntrophothermus lipocalidus (strain DSM 12680 / TGB-C1)</name>
    <dbReference type="NCBI Taxonomy" id="643648"/>
    <lineage>
        <taxon>Bacteria</taxon>
        <taxon>Bacillati</taxon>
        <taxon>Bacillota</taxon>
        <taxon>Clostridia</taxon>
        <taxon>Eubacteriales</taxon>
        <taxon>Syntrophomonadaceae</taxon>
        <taxon>Syntrophothermus</taxon>
    </lineage>
</organism>
<dbReference type="AlphaFoldDB" id="D7CK50"/>
<reference evidence="1 2" key="2">
    <citation type="journal article" date="2010" name="Stand. Genomic Sci.">
        <title>Complete genome sequence of Syntrophothermus lipocalidus type strain (TGB-C1).</title>
        <authorList>
            <person name="Djao O.D."/>
            <person name="Zhang X."/>
            <person name="Lucas S."/>
            <person name="Lapidus A."/>
            <person name="Del Rio T.G."/>
            <person name="Nolan M."/>
            <person name="Tice H."/>
            <person name="Cheng J.F."/>
            <person name="Han C."/>
            <person name="Tapia R."/>
            <person name="Goodwin L."/>
            <person name="Pitluck S."/>
            <person name="Liolios K."/>
            <person name="Ivanova N."/>
            <person name="Mavromatis K."/>
            <person name="Mikhailova N."/>
            <person name="Ovchinnikova G."/>
            <person name="Pati A."/>
            <person name="Brambilla E."/>
            <person name="Chen A."/>
            <person name="Palaniappan K."/>
            <person name="Land M."/>
            <person name="Hauser L."/>
            <person name="Chang Y.J."/>
            <person name="Jeffries C.D."/>
            <person name="Rohde M."/>
            <person name="Sikorski J."/>
            <person name="Spring S."/>
            <person name="Goker M."/>
            <person name="Detter J.C."/>
            <person name="Woyke T."/>
            <person name="Bristow J."/>
            <person name="Eisen J.A."/>
            <person name="Markowitz V."/>
            <person name="Hugenholtz P."/>
            <person name="Kyrpides N.C."/>
            <person name="Klenk H.P."/>
        </authorList>
    </citation>
    <scope>NUCLEOTIDE SEQUENCE [LARGE SCALE GENOMIC DNA]</scope>
    <source>
        <strain evidence="2">DSM 12680 / TGB-C1</strain>
    </source>
</reference>
<dbReference type="STRING" id="643648.Slip_0380"/>
<dbReference type="Proteomes" id="UP000000378">
    <property type="component" value="Chromosome"/>
</dbReference>
<dbReference type="eggNOG" id="ENOG503194H">
    <property type="taxonomic scope" value="Bacteria"/>
</dbReference>
<dbReference type="Pfam" id="PF12953">
    <property type="entry name" value="DUF3842"/>
    <property type="match status" value="1"/>
</dbReference>
<proteinExistence type="predicted"/>
<sequence length="144" mass="15011">MPALKVAVVDGQGGGIGRLIVEKLRQELGEEVTIMGLGTNAVATSVMLRAGANEGASGENVVVQCASKVDVIAGSVAIIAANSFLGELTTRMAEAIASSPAVKVLLPINRYGIEIAGALDEPLPLQVEDLVRRIRKVYDNFGRV</sequence>
<reference evidence="2" key="1">
    <citation type="journal article" date="2010" name="Stand. Genomic Sci.">
        <title>Complete genome sequence of Syntrophothermus lipocalidus type strain (TGB-C1T).</title>
        <authorList>
            <consortium name="US DOE Joint Genome Institute (JGI-PGF)"/>
            <person name="Djao O."/>
            <person name="Zhang X."/>
            <person name="Lucas S."/>
            <person name="Lapidus A."/>
            <person name="Glavina Del Rio T."/>
            <person name="Nolan M."/>
            <person name="Tice H."/>
            <person name="Cheng J."/>
            <person name="Han C."/>
            <person name="Tapia R."/>
            <person name="Goodwin L."/>
            <person name="Pitluck S."/>
            <person name="Liolios K."/>
            <person name="Ivanova N."/>
            <person name="Mavromatis K."/>
            <person name="Mikhailova N."/>
            <person name="Ovchinnikova G."/>
            <person name="Pati A."/>
            <person name="Brambilla E."/>
            <person name="Chen A."/>
            <person name="Palaniappan K."/>
            <person name="Land M."/>
            <person name="Hauser L."/>
            <person name="Chang Y."/>
            <person name="Jeffries C."/>
            <person name="Rohde M."/>
            <person name="Sikorski J."/>
            <person name="Spring S."/>
            <person name="Goker M."/>
            <person name="Detter J."/>
            <person name="Woyke T."/>
            <person name="Bristow J."/>
            <person name="Eisen J."/>
            <person name="Markowitz V."/>
            <person name="Hugenholtz P."/>
            <person name="Kyrpides N."/>
            <person name="Klenk H."/>
        </authorList>
    </citation>
    <scope>NUCLEOTIDE SEQUENCE [LARGE SCALE GENOMIC DNA]</scope>
    <source>
        <strain evidence="2">DSM 12680 / TGB-C1</strain>
    </source>
</reference>
<protein>
    <recommendedName>
        <fullName evidence="3">DUF3842 family protein</fullName>
    </recommendedName>
</protein>
<evidence type="ECO:0000313" key="1">
    <source>
        <dbReference type="EMBL" id="ADI01164.1"/>
    </source>
</evidence>
<evidence type="ECO:0000313" key="2">
    <source>
        <dbReference type="Proteomes" id="UP000000378"/>
    </source>
</evidence>
<name>D7CK50_SYNLT</name>
<dbReference type="InterPro" id="IPR024208">
    <property type="entry name" value="DUF3842"/>
</dbReference>
<dbReference type="HOGENOM" id="CLU_130373_0_0_9"/>
<dbReference type="KEGG" id="slp:Slip_0380"/>
<evidence type="ECO:0008006" key="3">
    <source>
        <dbReference type="Google" id="ProtNLM"/>
    </source>
</evidence>
<accession>D7CK50</accession>